<dbReference type="InterPro" id="IPR024747">
    <property type="entry name" value="Pyridox_Oxase-rel"/>
</dbReference>
<reference evidence="1" key="1">
    <citation type="submission" date="2020-08" db="EMBL/GenBank/DDBJ databases">
        <title>Genome public.</title>
        <authorList>
            <person name="Liu C."/>
            <person name="Sun Q."/>
        </authorList>
    </citation>
    <scope>NUCLEOTIDE SEQUENCE</scope>
    <source>
        <strain evidence="1">NSJ-23</strain>
    </source>
</reference>
<dbReference type="InterPro" id="IPR012349">
    <property type="entry name" value="Split_barrel_FMN-bd"/>
</dbReference>
<organism evidence="1 2">
    <name type="scientific">Flintibacter hominis</name>
    <dbReference type="NCBI Taxonomy" id="2763048"/>
    <lineage>
        <taxon>Bacteria</taxon>
        <taxon>Bacillati</taxon>
        <taxon>Bacillota</taxon>
        <taxon>Clostridia</taxon>
        <taxon>Eubacteriales</taxon>
        <taxon>Flintibacter</taxon>
    </lineage>
</organism>
<dbReference type="EMBL" id="JACOPO010000003">
    <property type="protein sequence ID" value="MBC5722505.1"/>
    <property type="molecule type" value="Genomic_DNA"/>
</dbReference>
<accession>A0A8J6J8M5</accession>
<comment type="caution">
    <text evidence="1">The sequence shown here is derived from an EMBL/GenBank/DDBJ whole genome shotgun (WGS) entry which is preliminary data.</text>
</comment>
<dbReference type="RefSeq" id="WP_186852608.1">
    <property type="nucleotide sequence ID" value="NZ_JACOPO010000003.1"/>
</dbReference>
<dbReference type="Gene3D" id="2.30.110.10">
    <property type="entry name" value="Electron Transport, Fmn-binding Protein, Chain A"/>
    <property type="match status" value="1"/>
</dbReference>
<evidence type="ECO:0000313" key="1">
    <source>
        <dbReference type="EMBL" id="MBC5722505.1"/>
    </source>
</evidence>
<dbReference type="AlphaFoldDB" id="A0A8J6J8M5"/>
<dbReference type="Pfam" id="PF12900">
    <property type="entry name" value="Pyridox_ox_2"/>
    <property type="match status" value="1"/>
</dbReference>
<name>A0A8J6J8M5_9FIRM</name>
<keyword evidence="2" id="KW-1185">Reference proteome</keyword>
<proteinExistence type="predicted"/>
<protein>
    <submittedName>
        <fullName evidence="1">Pyridoxamine 5'-phosphate oxidase family protein</fullName>
    </submittedName>
</protein>
<dbReference type="Proteomes" id="UP000628736">
    <property type="component" value="Unassembled WGS sequence"/>
</dbReference>
<sequence>MRRADRAQDRDFCLSVIDRCTHGVAALTTGEDTPYCLPLSFVRVGNSLYFHCAREGRKVELLKRCPRICITFVAQDAPNFEAPNNYTTYFQSAIVTGTVVLVEDDQEKIDGLRALCQKLTPQYMTEGLFNAAIQHSLSVTSVWRVDMDDLSGKAKKKR</sequence>
<dbReference type="PANTHER" id="PTHR34071">
    <property type="entry name" value="5-NITROIMIDAZOLE ANTIBIOTICS RESISTANCE PROTEIN, NIMA-FAMILY-RELATED PROTEIN-RELATED"/>
    <property type="match status" value="1"/>
</dbReference>
<dbReference type="PANTHER" id="PTHR34071:SF2">
    <property type="entry name" value="FLAVIN-NUCLEOTIDE-BINDING PROTEIN"/>
    <property type="match status" value="1"/>
</dbReference>
<evidence type="ECO:0000313" key="2">
    <source>
        <dbReference type="Proteomes" id="UP000628736"/>
    </source>
</evidence>
<dbReference type="SUPFAM" id="SSF50475">
    <property type="entry name" value="FMN-binding split barrel"/>
    <property type="match status" value="1"/>
</dbReference>
<gene>
    <name evidence="1" type="ORF">H8S11_06745</name>
</gene>